<evidence type="ECO:0000313" key="4">
    <source>
        <dbReference type="EMBL" id="GGF29305.1"/>
    </source>
</evidence>
<evidence type="ECO:0008006" key="6">
    <source>
        <dbReference type="Google" id="ProtNLM"/>
    </source>
</evidence>
<dbReference type="InterPro" id="IPR023347">
    <property type="entry name" value="Lysozyme_dom_sf"/>
</dbReference>
<feature type="region of interest" description="Disordered" evidence="3">
    <location>
        <begin position="1"/>
        <end position="25"/>
    </location>
</feature>
<reference evidence="4" key="1">
    <citation type="journal article" date="2014" name="Int. J. Syst. Evol. Microbiol.">
        <title>Complete genome sequence of Corynebacterium casei LMG S-19264T (=DSM 44701T), isolated from a smear-ripened cheese.</title>
        <authorList>
            <consortium name="US DOE Joint Genome Institute (JGI-PGF)"/>
            <person name="Walter F."/>
            <person name="Albersmeier A."/>
            <person name="Kalinowski J."/>
            <person name="Ruckert C."/>
        </authorList>
    </citation>
    <scope>NUCLEOTIDE SEQUENCE</scope>
    <source>
        <strain evidence="4">CGMCC 1.15725</strain>
    </source>
</reference>
<dbReference type="EMBL" id="BMJQ01000010">
    <property type="protein sequence ID" value="GGF29305.1"/>
    <property type="molecule type" value="Genomic_DNA"/>
</dbReference>
<dbReference type="PANTHER" id="PTHR37406">
    <property type="entry name" value="T4-TYPE LYSOZYME 1-RELATED"/>
    <property type="match status" value="1"/>
</dbReference>
<dbReference type="PANTHER" id="PTHR37406:SF1">
    <property type="entry name" value="T4-TYPE LYSOZYME 1-RELATED"/>
    <property type="match status" value="1"/>
</dbReference>
<dbReference type="GO" id="GO:0003796">
    <property type="term" value="F:lysozyme activity"/>
    <property type="evidence" value="ECO:0007669"/>
    <property type="project" value="InterPro"/>
</dbReference>
<sequence length="292" mass="32857">MHPTKVHVGRKHVVTKSAHAHPSKQHWTRYVPDAALVLRQASTDTVVMGKLRALCADQRPVHNLTDQEVLDCAADMIHKGILHIEMKDHFVATASNFDPASQQSEDDFKQNEGCVEYMYLDSKCKVTVGIGVLLPNAAAAKALKFVHQADGKPATDAEKEAAFNAVQKLATPLKKGESNKFGAAHYKKTTTIILPDDEILRLFKAMIPQYEAMAKKIFFEFDAFPVPVKRAILDLVYNMGQTGLDRYQKHGLVKAIEDWDWDQASKLCARSWVNDDRNDWTKERFLEAAKNK</sequence>
<name>A0A8J2YWU9_9PROT</name>
<reference evidence="4" key="2">
    <citation type="submission" date="2020-09" db="EMBL/GenBank/DDBJ databases">
        <authorList>
            <person name="Sun Q."/>
            <person name="Zhou Y."/>
        </authorList>
    </citation>
    <scope>NUCLEOTIDE SEQUENCE</scope>
    <source>
        <strain evidence="4">CGMCC 1.15725</strain>
    </source>
</reference>
<dbReference type="AlphaFoldDB" id="A0A8J2YWU9"/>
<keyword evidence="2" id="KW-0081">Bacteriolytic enzyme</keyword>
<protein>
    <recommendedName>
        <fullName evidence="6">Lysozyme</fullName>
    </recommendedName>
</protein>
<proteinExistence type="predicted"/>
<dbReference type="InterPro" id="IPR052619">
    <property type="entry name" value="Phage_lysozyme-like"/>
</dbReference>
<accession>A0A8J2YWU9</accession>
<dbReference type="InterPro" id="IPR023346">
    <property type="entry name" value="Lysozyme-like_dom_sf"/>
</dbReference>
<gene>
    <name evidence="4" type="ORF">GCM10011611_39190</name>
</gene>
<dbReference type="SUPFAM" id="SSF53955">
    <property type="entry name" value="Lysozyme-like"/>
    <property type="match status" value="1"/>
</dbReference>
<evidence type="ECO:0000256" key="3">
    <source>
        <dbReference type="SAM" id="MobiDB-lite"/>
    </source>
</evidence>
<dbReference type="GO" id="GO:0031640">
    <property type="term" value="P:killing of cells of another organism"/>
    <property type="evidence" value="ECO:0007669"/>
    <property type="project" value="UniProtKB-KW"/>
</dbReference>
<evidence type="ECO:0000313" key="5">
    <source>
        <dbReference type="Proteomes" id="UP000646365"/>
    </source>
</evidence>
<keyword evidence="1" id="KW-0929">Antimicrobial</keyword>
<evidence type="ECO:0000256" key="1">
    <source>
        <dbReference type="ARBA" id="ARBA00022529"/>
    </source>
</evidence>
<dbReference type="Gene3D" id="1.10.530.40">
    <property type="match status" value="1"/>
</dbReference>
<dbReference type="GO" id="GO:0042742">
    <property type="term" value="P:defense response to bacterium"/>
    <property type="evidence" value="ECO:0007669"/>
    <property type="project" value="UniProtKB-KW"/>
</dbReference>
<evidence type="ECO:0000256" key="2">
    <source>
        <dbReference type="ARBA" id="ARBA00022638"/>
    </source>
</evidence>
<organism evidence="4 5">
    <name type="scientific">Aliidongia dinghuensis</name>
    <dbReference type="NCBI Taxonomy" id="1867774"/>
    <lineage>
        <taxon>Bacteria</taxon>
        <taxon>Pseudomonadati</taxon>
        <taxon>Pseudomonadota</taxon>
        <taxon>Alphaproteobacteria</taxon>
        <taxon>Rhodospirillales</taxon>
        <taxon>Dongiaceae</taxon>
        <taxon>Aliidongia</taxon>
    </lineage>
</organism>
<comment type="caution">
    <text evidence="4">The sequence shown here is derived from an EMBL/GenBank/DDBJ whole genome shotgun (WGS) entry which is preliminary data.</text>
</comment>
<dbReference type="Proteomes" id="UP000646365">
    <property type="component" value="Unassembled WGS sequence"/>
</dbReference>
<keyword evidence="5" id="KW-1185">Reference proteome</keyword>
<dbReference type="RefSeq" id="WP_189048854.1">
    <property type="nucleotide sequence ID" value="NZ_BMJQ01000010.1"/>
</dbReference>